<dbReference type="Gene3D" id="3.60.110.10">
    <property type="entry name" value="Carbon-nitrogen hydrolase"/>
    <property type="match status" value="1"/>
</dbReference>
<dbReference type="PROSITE" id="PS50263">
    <property type="entry name" value="CN_HYDROLASE"/>
    <property type="match status" value="1"/>
</dbReference>
<comment type="caution">
    <text evidence="2">The sequence shown here is derived from an EMBL/GenBank/DDBJ whole genome shotgun (WGS) entry which is preliminary data.</text>
</comment>
<gene>
    <name evidence="2" type="ORF">B7O98_00085</name>
</gene>
<name>A0A2R7Y8I6_9CREN</name>
<dbReference type="InterPro" id="IPR036526">
    <property type="entry name" value="C-N_Hydrolase_sf"/>
</dbReference>
<dbReference type="EMBL" id="NBVN01000001">
    <property type="protein sequence ID" value="PUA33858.1"/>
    <property type="molecule type" value="Genomic_DNA"/>
</dbReference>
<dbReference type="AlphaFoldDB" id="A0A2R7Y8I6"/>
<proteinExistence type="predicted"/>
<organism evidence="2 3">
    <name type="scientific">Zestosphaera tikiterensis</name>
    <dbReference type="NCBI Taxonomy" id="1973259"/>
    <lineage>
        <taxon>Archaea</taxon>
        <taxon>Thermoproteota</taxon>
        <taxon>Thermoprotei</taxon>
        <taxon>Desulfurococcales</taxon>
        <taxon>Desulfurococcaceae</taxon>
        <taxon>Zestosphaera</taxon>
    </lineage>
</organism>
<accession>A0A2R7Y8I6</accession>
<dbReference type="Pfam" id="PF00795">
    <property type="entry name" value="CN_hydrolase"/>
    <property type="match status" value="1"/>
</dbReference>
<reference evidence="2" key="2">
    <citation type="journal article" date="2018" name="Syst. Appl. Microbiol.">
        <title>A new symbiotic nanoarchaeote (Candidatus Nanoclepta minutus) and its host (Zestosphaera tikiterensis gen. nov., sp. nov.) from a New Zealand hot spring.</title>
        <authorList>
            <person name="St John E."/>
            <person name="Liu Y."/>
            <person name="Podar M."/>
            <person name="Stott M.B."/>
            <person name="Meneghin J."/>
            <person name="Chen Z."/>
            <person name="Lagutin K."/>
            <person name="Mitchell K."/>
            <person name="Reysenbach A.L."/>
        </authorList>
    </citation>
    <scope>NUCLEOTIDE SEQUENCE [LARGE SCALE GENOMIC DNA]</scope>
    <source>
        <strain evidence="2">NZ3</strain>
    </source>
</reference>
<evidence type="ECO:0000259" key="1">
    <source>
        <dbReference type="PROSITE" id="PS50263"/>
    </source>
</evidence>
<dbReference type="PANTHER" id="PTHR23088:SF27">
    <property type="entry name" value="DEAMINATED GLUTATHIONE AMIDASE"/>
    <property type="match status" value="1"/>
</dbReference>
<dbReference type="CDD" id="cd07581">
    <property type="entry name" value="nitrilase_3"/>
    <property type="match status" value="1"/>
</dbReference>
<evidence type="ECO:0000313" key="2">
    <source>
        <dbReference type="EMBL" id="PUA33858.1"/>
    </source>
</evidence>
<feature type="domain" description="CN hydrolase" evidence="1">
    <location>
        <begin position="5"/>
        <end position="241"/>
    </location>
</feature>
<protein>
    <submittedName>
        <fullName evidence="2">Nitrilase</fullName>
    </submittedName>
</protein>
<sequence>MAREFTVGLLQFGSTLDKSKNLEKISSMLKRVNADVIVIPEYSMFPISTLTPEEVFNLAEYVDGPYVTGLAKLAREHSTYFLATYFERAQRPKVFNSASLISPSGDVLTTYRKVHLFDAYGYRESDYMMPGSKPSDVIQVKNVNVAVAICFDIRFPELFRTYALRGAELVLIPSAWYRGPLKEETLAFLARARAHENTVYIALAVQYSPEFTGRSMVVDPLGTVLLDLGIGEKYVEFKIDVDYIHEVRKALPVLNLRRPELYQV</sequence>
<dbReference type="InterPro" id="IPR003010">
    <property type="entry name" value="C-N_Hydrolase"/>
</dbReference>
<dbReference type="PANTHER" id="PTHR23088">
    <property type="entry name" value="NITRILASE-RELATED"/>
    <property type="match status" value="1"/>
</dbReference>
<reference evidence="2" key="1">
    <citation type="submission" date="2017-04" db="EMBL/GenBank/DDBJ databases">
        <authorList>
            <person name="Afonso C.L."/>
            <person name="Miller P.J."/>
            <person name="Scott M.A."/>
            <person name="Spackman E."/>
            <person name="Goraichik I."/>
            <person name="Dimitrov K.M."/>
            <person name="Suarez D.L."/>
            <person name="Swayne D.E."/>
        </authorList>
    </citation>
    <scope>NUCLEOTIDE SEQUENCE</scope>
    <source>
        <strain evidence="2">NZ3</strain>
    </source>
</reference>
<evidence type="ECO:0000313" key="3">
    <source>
        <dbReference type="Proteomes" id="UP000244093"/>
    </source>
</evidence>
<dbReference type="SUPFAM" id="SSF56317">
    <property type="entry name" value="Carbon-nitrogen hydrolase"/>
    <property type="match status" value="1"/>
</dbReference>
<dbReference type="Proteomes" id="UP000244093">
    <property type="component" value="Unassembled WGS sequence"/>
</dbReference>